<dbReference type="InterPro" id="IPR006139">
    <property type="entry name" value="D-isomer_2_OHA_DH_cat_dom"/>
</dbReference>
<comment type="similarity">
    <text evidence="1 4">Belongs to the D-isomer specific 2-hydroxyacid dehydrogenase family.</text>
</comment>
<dbReference type="PANTHER" id="PTHR43761">
    <property type="entry name" value="D-ISOMER SPECIFIC 2-HYDROXYACID DEHYDROGENASE FAMILY PROTEIN (AFU_ORTHOLOGUE AFUA_1G13630)"/>
    <property type="match status" value="1"/>
</dbReference>
<evidence type="ECO:0000256" key="2">
    <source>
        <dbReference type="ARBA" id="ARBA00023002"/>
    </source>
</evidence>
<feature type="domain" description="D-isomer specific 2-hydroxyacid dehydrogenase catalytic" evidence="5">
    <location>
        <begin position="33"/>
        <end position="331"/>
    </location>
</feature>
<evidence type="ECO:0000256" key="3">
    <source>
        <dbReference type="ARBA" id="ARBA00023027"/>
    </source>
</evidence>
<evidence type="ECO:0000256" key="4">
    <source>
        <dbReference type="RuleBase" id="RU003719"/>
    </source>
</evidence>
<comment type="caution">
    <text evidence="7">The sequence shown here is derived from an EMBL/GenBank/DDBJ whole genome shotgun (WGS) entry which is preliminary data.</text>
</comment>
<dbReference type="InterPro" id="IPR050418">
    <property type="entry name" value="D-iso_2-hydroxyacid_DH_PdxB"/>
</dbReference>
<dbReference type="Gene3D" id="3.40.50.720">
    <property type="entry name" value="NAD(P)-binding Rossmann-like Domain"/>
    <property type="match status" value="2"/>
</dbReference>
<keyword evidence="3" id="KW-0520">NAD</keyword>
<evidence type="ECO:0000259" key="5">
    <source>
        <dbReference type="Pfam" id="PF00389"/>
    </source>
</evidence>
<dbReference type="Proteomes" id="UP000588277">
    <property type="component" value="Unassembled WGS sequence"/>
</dbReference>
<evidence type="ECO:0000313" key="8">
    <source>
        <dbReference type="Proteomes" id="UP000588277"/>
    </source>
</evidence>
<keyword evidence="2 4" id="KW-0560">Oxidoreductase</keyword>
<dbReference type="RefSeq" id="WP_169275457.1">
    <property type="nucleotide sequence ID" value="NZ_JAAIIH010000004.1"/>
</dbReference>
<evidence type="ECO:0000313" key="7">
    <source>
        <dbReference type="EMBL" id="NMN00301.1"/>
    </source>
</evidence>
<name>A0A7Y0F1J0_9BIFI</name>
<reference evidence="7 8" key="1">
    <citation type="submission" date="2020-02" db="EMBL/GenBank/DDBJ databases">
        <title>Characterization of phylogenetic diversity of novel bifidobacterial species isolated in Czech ZOOs.</title>
        <authorList>
            <person name="Lugli G.A."/>
            <person name="Vera N.B."/>
            <person name="Ventura M."/>
        </authorList>
    </citation>
    <scope>NUCLEOTIDE SEQUENCE [LARGE SCALE GENOMIC DNA]</scope>
    <source>
        <strain evidence="7 8">DSM 109958</strain>
    </source>
</reference>
<proteinExistence type="inferred from homology"/>
<dbReference type="Pfam" id="PF02826">
    <property type="entry name" value="2-Hacid_dh_C"/>
    <property type="match status" value="1"/>
</dbReference>
<dbReference type="Pfam" id="PF00389">
    <property type="entry name" value="2-Hacid_dh"/>
    <property type="match status" value="1"/>
</dbReference>
<dbReference type="InterPro" id="IPR036291">
    <property type="entry name" value="NAD(P)-bd_dom_sf"/>
</dbReference>
<dbReference type="GO" id="GO:0051287">
    <property type="term" value="F:NAD binding"/>
    <property type="evidence" value="ECO:0007669"/>
    <property type="project" value="InterPro"/>
</dbReference>
<feature type="domain" description="D-isomer specific 2-hydroxyacid dehydrogenase NAD-binding" evidence="6">
    <location>
        <begin position="127"/>
        <end position="301"/>
    </location>
</feature>
<keyword evidence="8" id="KW-1185">Reference proteome</keyword>
<protein>
    <submittedName>
        <fullName evidence="7">2-hydroxyacid dehydrogenase</fullName>
    </submittedName>
</protein>
<evidence type="ECO:0000256" key="1">
    <source>
        <dbReference type="ARBA" id="ARBA00005854"/>
    </source>
</evidence>
<dbReference type="EMBL" id="JAAIIH010000004">
    <property type="protein sequence ID" value="NMN00301.1"/>
    <property type="molecule type" value="Genomic_DNA"/>
</dbReference>
<dbReference type="SUPFAM" id="SSF52283">
    <property type="entry name" value="Formate/glycerate dehydrogenase catalytic domain-like"/>
    <property type="match status" value="1"/>
</dbReference>
<dbReference type="InterPro" id="IPR006140">
    <property type="entry name" value="D-isomer_DH_NAD-bd"/>
</dbReference>
<dbReference type="SUPFAM" id="SSF51735">
    <property type="entry name" value="NAD(P)-binding Rossmann-fold domains"/>
    <property type="match status" value="1"/>
</dbReference>
<dbReference type="GO" id="GO:0016616">
    <property type="term" value="F:oxidoreductase activity, acting on the CH-OH group of donors, NAD or NADP as acceptor"/>
    <property type="evidence" value="ECO:0007669"/>
    <property type="project" value="InterPro"/>
</dbReference>
<evidence type="ECO:0000259" key="6">
    <source>
        <dbReference type="Pfam" id="PF02826"/>
    </source>
</evidence>
<accession>A0A7Y0F1J0</accession>
<sequence length="332" mass="35536">MTMTELPADRADLPLMVLGSCVPALVAPYRAHLPELHDVCRVRMADDSITDGAEFLRRVEGAELVIGAGYHFGDDVLRAMAAGGVRCLVFCGTGVASFVNVPLAGELGVTLCNAVRYGDASVAEHTIAMLFEIARRVGAQDEALHRGEWFCSSGMLELNGLTLGLAGFGGVARAVARIARGLGMRIRVWCRHPESAPLADYGAEAVPTLDDLFATSDVVSLHLALNEATRGMIDARLLDLLRPGSILLNTARAELVAPGALEARVARGDIEAGVDVYDHEPLAPDDPILRLDHLLATPHTAWKTTRALDNVARQNVETIRAWFAGTPAHVVR</sequence>
<gene>
    <name evidence="7" type="ORF">G1C96_0879</name>
</gene>
<dbReference type="PANTHER" id="PTHR43761:SF1">
    <property type="entry name" value="D-ISOMER SPECIFIC 2-HYDROXYACID DEHYDROGENASE CATALYTIC DOMAIN-CONTAINING PROTEIN-RELATED"/>
    <property type="match status" value="1"/>
</dbReference>
<organism evidence="7 8">
    <name type="scientific">Bifidobacterium moraviense</name>
    <dbReference type="NCBI Taxonomy" id="2675323"/>
    <lineage>
        <taxon>Bacteria</taxon>
        <taxon>Bacillati</taxon>
        <taxon>Actinomycetota</taxon>
        <taxon>Actinomycetes</taxon>
        <taxon>Bifidobacteriales</taxon>
        <taxon>Bifidobacteriaceae</taxon>
        <taxon>Bifidobacterium</taxon>
    </lineage>
</organism>
<dbReference type="AlphaFoldDB" id="A0A7Y0F1J0"/>